<dbReference type="PANTHER" id="PTHR12790">
    <property type="entry name" value="TRANSCRIPTION INITIATION FACTOR IA RRN3"/>
    <property type="match status" value="1"/>
</dbReference>
<gene>
    <name evidence="3" type="ORF">AQUCO_02600178v1</name>
</gene>
<evidence type="ECO:0000256" key="1">
    <source>
        <dbReference type="ARBA" id="ARBA00010098"/>
    </source>
</evidence>
<organism evidence="3 4">
    <name type="scientific">Aquilegia coerulea</name>
    <name type="common">Rocky mountain columbine</name>
    <dbReference type="NCBI Taxonomy" id="218851"/>
    <lineage>
        <taxon>Eukaryota</taxon>
        <taxon>Viridiplantae</taxon>
        <taxon>Streptophyta</taxon>
        <taxon>Embryophyta</taxon>
        <taxon>Tracheophyta</taxon>
        <taxon>Spermatophyta</taxon>
        <taxon>Magnoliopsida</taxon>
        <taxon>Ranunculales</taxon>
        <taxon>Ranunculaceae</taxon>
        <taxon>Thalictroideae</taxon>
        <taxon>Aquilegia</taxon>
    </lineage>
</organism>
<dbReference type="STRING" id="218851.A0A2G5D7R1"/>
<protein>
    <recommendedName>
        <fullName evidence="5">RNA polymerase I-specific transcription initiation factor RRN3</fullName>
    </recommendedName>
</protein>
<dbReference type="InterPro" id="IPR007991">
    <property type="entry name" value="RNA_pol_I_trans_ini_fac_RRN3"/>
</dbReference>
<evidence type="ECO:0000313" key="3">
    <source>
        <dbReference type="EMBL" id="PIA39544.1"/>
    </source>
</evidence>
<keyword evidence="4" id="KW-1185">Reference proteome</keyword>
<evidence type="ECO:0000256" key="2">
    <source>
        <dbReference type="SAM" id="MobiDB-lite"/>
    </source>
</evidence>
<dbReference type="Pfam" id="PF05327">
    <property type="entry name" value="RRN3"/>
    <property type="match status" value="1"/>
</dbReference>
<evidence type="ECO:0008006" key="5">
    <source>
        <dbReference type="Google" id="ProtNLM"/>
    </source>
</evidence>
<dbReference type="PANTHER" id="PTHR12790:SF0">
    <property type="entry name" value="RNA POLYMERASE I-SPECIFIC TRANSCRIPTION INITIATION FACTOR RRN3-RELATED"/>
    <property type="match status" value="1"/>
</dbReference>
<dbReference type="GO" id="GO:0005634">
    <property type="term" value="C:nucleus"/>
    <property type="evidence" value="ECO:0007669"/>
    <property type="project" value="TreeGrafter"/>
</dbReference>
<proteinExistence type="inferred from homology"/>
<dbReference type="InParanoid" id="A0A2G5D7R1"/>
<dbReference type="OrthoDB" id="26970at2759"/>
<dbReference type="Proteomes" id="UP000230069">
    <property type="component" value="Unassembled WGS sequence"/>
</dbReference>
<evidence type="ECO:0000313" key="4">
    <source>
        <dbReference type="Proteomes" id="UP000230069"/>
    </source>
</evidence>
<sequence>MGMEIENNNKMEDIKEEKDEEYSDKVVKKTLQDVLDSVSMSGSEFENYSEDYSMLVQVFSKHTHLNPDEAALLVASSRALSRVVSFIHIDHHDSLLSSIFGMSMWNYGVDVMDALIDLIKSLATTSSGIFLKKCLNLLVRNFTPPRSFLPLFSQPRGIAKKEQVHDRVHTTLKDIAELMPLSLLWLNGIVLESMPRLNFKNDTLYKIKVDLHLSEIYVENMLKLERGVLGRYLGKDVLSEVVSRLVDLDVEIEWDEILQYDPSKGIFDMEIEDIDEAADYDDDGEEFPKAGFGLQKLGADVFAERLDSLMVLTCEHIKSRADEGHLIEVFETLLLSFKDPILKTHKPKFAQFVMFYACSLDPEKCGVRFAVMLADSFVCGGESPTTRMTVVAYLASYLSRARFLPSSLVASMLKRLVDWCYEYICNVQDIEEKNIDPHVHRVFYSGCQAVMYVLCYRMWMMVDVPHLKSLILDMPLEPIFRNFMDPLKVCLPSIVAEFLRQAQAARLFTVSENFFFNDLLESDLSKTYGGIERLDTFFPFDPCLLKNCDRIIRPHFLYWSMVKKTYDDDDGSSDKDVNEDEGFIDGNSECFYDGEQNLDELDFELELEEFENSMNKMSITPKRPLKHMMPARIRPSTSPESL</sequence>
<dbReference type="GO" id="GO:0001042">
    <property type="term" value="F:RNA polymerase I core binding"/>
    <property type="evidence" value="ECO:0007669"/>
    <property type="project" value="TreeGrafter"/>
</dbReference>
<dbReference type="GO" id="GO:0006361">
    <property type="term" value="P:transcription initiation at RNA polymerase I promoter"/>
    <property type="evidence" value="ECO:0007669"/>
    <property type="project" value="InterPro"/>
</dbReference>
<reference evidence="3 4" key="1">
    <citation type="submission" date="2017-09" db="EMBL/GenBank/DDBJ databases">
        <title>WGS assembly of Aquilegia coerulea Goldsmith.</title>
        <authorList>
            <person name="Hodges S."/>
            <person name="Kramer E."/>
            <person name="Nordborg M."/>
            <person name="Tomkins J."/>
            <person name="Borevitz J."/>
            <person name="Derieg N."/>
            <person name="Yan J."/>
            <person name="Mihaltcheva S."/>
            <person name="Hayes R.D."/>
            <person name="Rokhsar D."/>
        </authorList>
    </citation>
    <scope>NUCLEOTIDE SEQUENCE [LARGE SCALE GENOMIC DNA]</scope>
    <source>
        <strain evidence="4">cv. Goldsmith</strain>
    </source>
</reference>
<dbReference type="EMBL" id="KZ305043">
    <property type="protein sequence ID" value="PIA39544.1"/>
    <property type="molecule type" value="Genomic_DNA"/>
</dbReference>
<dbReference type="AlphaFoldDB" id="A0A2G5D7R1"/>
<dbReference type="GO" id="GO:0001181">
    <property type="term" value="F:RNA polymerase I general transcription initiation factor activity"/>
    <property type="evidence" value="ECO:0007669"/>
    <property type="project" value="InterPro"/>
</dbReference>
<feature type="region of interest" description="Disordered" evidence="2">
    <location>
        <begin position="619"/>
        <end position="642"/>
    </location>
</feature>
<name>A0A2G5D7R1_AQUCA</name>
<comment type="similarity">
    <text evidence="1">Belongs to the RRN3 family.</text>
</comment>
<dbReference type="FunCoup" id="A0A2G5D7R1">
    <property type="interactions" value="2967"/>
</dbReference>
<accession>A0A2G5D7R1</accession>